<dbReference type="STRING" id="1635173.WH52_04475"/>
<feature type="coiled-coil region" evidence="1">
    <location>
        <begin position="29"/>
        <end position="165"/>
    </location>
</feature>
<gene>
    <name evidence="2" type="ORF">WH52_04475</name>
</gene>
<dbReference type="InParanoid" id="A0A1Y2PEQ9"/>
<name>A0A1Y2PEQ9_9FLAO</name>
<keyword evidence="3" id="KW-1185">Reference proteome</keyword>
<dbReference type="AlphaFoldDB" id="A0A1Y2PEQ9"/>
<comment type="caution">
    <text evidence="2">The sequence shown here is derived from an EMBL/GenBank/DDBJ whole genome shotgun (WGS) entry which is preliminary data.</text>
</comment>
<sequence>MISSIKSKGLISFLLVLVVIIGYLSYQNAKDYSHLRQAFEVEKNELESELDVIIKDYQDAISRRENVSSRLKEELNKIIKLRDTIQNLKSSSYSLITDYRKRIVNLERQNKSLFIQIDSLSDHNSRLLEENVEVKEELEKEEDLNDNLNKKNKVLTYRKNELQARVANAEILKAVDLDVEAMKKKRSGKYTSTSRSSKTEAFEVTFELLENKVATKGKKDVHFQLINPEGKLHQSKGKIRLKNRKVISYSEKFQTNYENKNLEVKAYIYVDNKNITKGEYIINVFIDRVYSGYVKVKLR</sequence>
<evidence type="ECO:0008006" key="4">
    <source>
        <dbReference type="Google" id="ProtNLM"/>
    </source>
</evidence>
<accession>A0A1Y2PEQ9</accession>
<proteinExistence type="predicted"/>
<evidence type="ECO:0000313" key="2">
    <source>
        <dbReference type="EMBL" id="OSY88925.1"/>
    </source>
</evidence>
<keyword evidence="1" id="KW-0175">Coiled coil</keyword>
<evidence type="ECO:0000256" key="1">
    <source>
        <dbReference type="SAM" id="Coils"/>
    </source>
</evidence>
<dbReference type="OrthoDB" id="1187834at2"/>
<dbReference type="EMBL" id="LAPZ01000002">
    <property type="protein sequence ID" value="OSY88925.1"/>
    <property type="molecule type" value="Genomic_DNA"/>
</dbReference>
<organism evidence="2 3">
    <name type="scientific">Tenacibaculum holothuriorum</name>
    <dbReference type="NCBI Taxonomy" id="1635173"/>
    <lineage>
        <taxon>Bacteria</taxon>
        <taxon>Pseudomonadati</taxon>
        <taxon>Bacteroidota</taxon>
        <taxon>Flavobacteriia</taxon>
        <taxon>Flavobacteriales</taxon>
        <taxon>Flavobacteriaceae</taxon>
        <taxon>Tenacibaculum</taxon>
    </lineage>
</organism>
<reference evidence="2 3" key="1">
    <citation type="submission" date="2015-03" db="EMBL/GenBank/DDBJ databases">
        <title>Genome sequence of Tenacibaculum sp. S2-2, isolated from intestinal microbiota of sea cucumber, Apostichopus japonicas.</title>
        <authorList>
            <person name="Shao Z."/>
            <person name="Wang L."/>
            <person name="Li X."/>
        </authorList>
    </citation>
    <scope>NUCLEOTIDE SEQUENCE [LARGE SCALE GENOMIC DNA]</scope>
    <source>
        <strain evidence="2 3">S2-2</strain>
    </source>
</reference>
<dbReference type="RefSeq" id="WP_086029734.1">
    <property type="nucleotide sequence ID" value="NZ_LAPZ01000002.1"/>
</dbReference>
<protein>
    <recommendedName>
        <fullName evidence="4">Chromosome partitioning protein ParA</fullName>
    </recommendedName>
</protein>
<dbReference type="Proteomes" id="UP000194221">
    <property type="component" value="Unassembled WGS sequence"/>
</dbReference>
<evidence type="ECO:0000313" key="3">
    <source>
        <dbReference type="Proteomes" id="UP000194221"/>
    </source>
</evidence>